<dbReference type="Proteomes" id="UP001054945">
    <property type="component" value="Unassembled WGS sequence"/>
</dbReference>
<comment type="caution">
    <text evidence="1">The sequence shown here is derived from an EMBL/GenBank/DDBJ whole genome shotgun (WGS) entry which is preliminary data.</text>
</comment>
<evidence type="ECO:0000313" key="1">
    <source>
        <dbReference type="EMBL" id="GIX86475.1"/>
    </source>
</evidence>
<protein>
    <submittedName>
        <fullName evidence="1">Uncharacterized protein</fullName>
    </submittedName>
</protein>
<name>A0AAV4NQ82_CAEEX</name>
<dbReference type="EMBL" id="BPLR01003594">
    <property type="protein sequence ID" value="GIX86475.1"/>
    <property type="molecule type" value="Genomic_DNA"/>
</dbReference>
<accession>A0AAV4NQ82</accession>
<sequence>MHLASGSVENYTSCQQVAKDLLLTMHLVKKKHKNTVHHANMEISVDLLIMQYLCQNVRFTGSSVPRFQRNGHPESGNVVLMPTGLDECVGNTYDT</sequence>
<organism evidence="1 2">
    <name type="scientific">Caerostris extrusa</name>
    <name type="common">Bark spider</name>
    <name type="synonym">Caerostris bankana</name>
    <dbReference type="NCBI Taxonomy" id="172846"/>
    <lineage>
        <taxon>Eukaryota</taxon>
        <taxon>Metazoa</taxon>
        <taxon>Ecdysozoa</taxon>
        <taxon>Arthropoda</taxon>
        <taxon>Chelicerata</taxon>
        <taxon>Arachnida</taxon>
        <taxon>Araneae</taxon>
        <taxon>Araneomorphae</taxon>
        <taxon>Entelegynae</taxon>
        <taxon>Araneoidea</taxon>
        <taxon>Araneidae</taxon>
        <taxon>Caerostris</taxon>
    </lineage>
</organism>
<dbReference type="AlphaFoldDB" id="A0AAV4NQ82"/>
<evidence type="ECO:0000313" key="2">
    <source>
        <dbReference type="Proteomes" id="UP001054945"/>
    </source>
</evidence>
<keyword evidence="2" id="KW-1185">Reference proteome</keyword>
<gene>
    <name evidence="1" type="ORF">CEXT_561001</name>
</gene>
<proteinExistence type="predicted"/>
<reference evidence="1 2" key="1">
    <citation type="submission" date="2021-06" db="EMBL/GenBank/DDBJ databases">
        <title>Caerostris extrusa draft genome.</title>
        <authorList>
            <person name="Kono N."/>
            <person name="Arakawa K."/>
        </authorList>
    </citation>
    <scope>NUCLEOTIDE SEQUENCE [LARGE SCALE GENOMIC DNA]</scope>
</reference>